<reference evidence="3 4" key="1">
    <citation type="submission" date="2019-03" db="EMBL/GenBank/DDBJ databases">
        <title>Single cell metagenomics reveals metabolic interactions within the superorganism composed of flagellate Streblomastix strix and complex community of Bacteroidetes bacteria on its surface.</title>
        <authorList>
            <person name="Treitli S.C."/>
            <person name="Kolisko M."/>
            <person name="Husnik F."/>
            <person name="Keeling P."/>
            <person name="Hampl V."/>
        </authorList>
    </citation>
    <scope>NUCLEOTIDE SEQUENCE [LARGE SCALE GENOMIC DNA]</scope>
    <source>
        <strain evidence="3">ST1C</strain>
    </source>
</reference>
<feature type="domain" description="Protein kinase" evidence="2">
    <location>
        <begin position="1"/>
        <end position="121"/>
    </location>
</feature>
<dbReference type="Pfam" id="PF00069">
    <property type="entry name" value="Pkinase"/>
    <property type="match status" value="1"/>
</dbReference>
<dbReference type="PANTHER" id="PTHR48011">
    <property type="entry name" value="CCR4-NOT TRANSCRIPTIONAL COMPLEX SUBUNIT CAF120-RELATED"/>
    <property type="match status" value="1"/>
</dbReference>
<protein>
    <recommendedName>
        <fullName evidence="2">Protein kinase domain-containing protein</fullName>
    </recommendedName>
</protein>
<dbReference type="SUPFAM" id="SSF56112">
    <property type="entry name" value="Protein kinase-like (PK-like)"/>
    <property type="match status" value="1"/>
</dbReference>
<dbReference type="EMBL" id="SNRW01000722">
    <property type="protein sequence ID" value="KAA6399584.1"/>
    <property type="molecule type" value="Genomic_DNA"/>
</dbReference>
<dbReference type="InterPro" id="IPR000719">
    <property type="entry name" value="Prot_kinase_dom"/>
</dbReference>
<dbReference type="GO" id="GO:0007165">
    <property type="term" value="P:signal transduction"/>
    <property type="evidence" value="ECO:0007669"/>
    <property type="project" value="TreeGrafter"/>
</dbReference>
<dbReference type="Proteomes" id="UP000324800">
    <property type="component" value="Unassembled WGS sequence"/>
</dbReference>
<sequence>MSYLNLNNVADFGLAQKMASKSYLRAAGTKYYAPYEAYTQNRMMTESDVWSIGVIIIEVITGEHPFEGQTQEETINNIKTGQFKPLPNYIQYEMKMILEKMINLDYTKRPTVKELLESETMQLIGMIEKSKEQKGSEQENEQMNKKMNELEMKNRSLEAENEKEKNRANITEQEKQKEIQEKQKAQSERDQEKRRADTEHAEVIRLTSELTRLNQTLLSVPSSLSTITYQSIIPDIQHAIQKDNKIIRTDKGRYSTVTFNPVISSGIVRFGGFFENSSDNPFFSVGIADSSAIFGSDEAPWSGENKKKTFFYFKDGSLGHIGDNYIKGNSPIEENKTVAMELKHASDIKKRMKLVQMDYPMGQ</sequence>
<dbReference type="PANTHER" id="PTHR48011:SF4">
    <property type="entry name" value="MITOGEN-ACTIVATED PROTEIN KINASE KINASE KINASE 19"/>
    <property type="match status" value="1"/>
</dbReference>
<evidence type="ECO:0000256" key="1">
    <source>
        <dbReference type="SAM" id="MobiDB-lite"/>
    </source>
</evidence>
<name>A0A5J4WX02_9EUKA</name>
<dbReference type="InterPro" id="IPR052751">
    <property type="entry name" value="Plant_MAPKKK"/>
</dbReference>
<dbReference type="PROSITE" id="PS50011">
    <property type="entry name" value="PROTEIN_KINASE_DOM"/>
    <property type="match status" value="1"/>
</dbReference>
<organism evidence="3 4">
    <name type="scientific">Streblomastix strix</name>
    <dbReference type="NCBI Taxonomy" id="222440"/>
    <lineage>
        <taxon>Eukaryota</taxon>
        <taxon>Metamonada</taxon>
        <taxon>Preaxostyla</taxon>
        <taxon>Oxymonadida</taxon>
        <taxon>Streblomastigidae</taxon>
        <taxon>Streblomastix</taxon>
    </lineage>
</organism>
<dbReference type="AlphaFoldDB" id="A0A5J4WX02"/>
<gene>
    <name evidence="3" type="ORF">EZS28_004893</name>
</gene>
<evidence type="ECO:0000313" key="4">
    <source>
        <dbReference type="Proteomes" id="UP000324800"/>
    </source>
</evidence>
<dbReference type="InterPro" id="IPR011009">
    <property type="entry name" value="Kinase-like_dom_sf"/>
</dbReference>
<dbReference type="GO" id="GO:0004672">
    <property type="term" value="F:protein kinase activity"/>
    <property type="evidence" value="ECO:0007669"/>
    <property type="project" value="InterPro"/>
</dbReference>
<feature type="region of interest" description="Disordered" evidence="1">
    <location>
        <begin position="157"/>
        <end position="200"/>
    </location>
</feature>
<dbReference type="Gene3D" id="1.10.510.10">
    <property type="entry name" value="Transferase(Phosphotransferase) domain 1"/>
    <property type="match status" value="1"/>
</dbReference>
<dbReference type="GO" id="GO:0005524">
    <property type="term" value="F:ATP binding"/>
    <property type="evidence" value="ECO:0007669"/>
    <property type="project" value="InterPro"/>
</dbReference>
<evidence type="ECO:0000259" key="2">
    <source>
        <dbReference type="PROSITE" id="PS50011"/>
    </source>
</evidence>
<comment type="caution">
    <text evidence="3">The sequence shown here is derived from an EMBL/GenBank/DDBJ whole genome shotgun (WGS) entry which is preliminary data.</text>
</comment>
<accession>A0A5J4WX02</accession>
<evidence type="ECO:0000313" key="3">
    <source>
        <dbReference type="EMBL" id="KAA6399584.1"/>
    </source>
</evidence>
<proteinExistence type="predicted"/>